<dbReference type="EMBL" id="FMVM01000001">
    <property type="protein sequence ID" value="SCX85900.1"/>
    <property type="molecule type" value="Genomic_DNA"/>
</dbReference>
<evidence type="ECO:0000313" key="2">
    <source>
        <dbReference type="Proteomes" id="UP000198538"/>
    </source>
</evidence>
<name>A0A1G5B7C2_9BACL</name>
<dbReference type="Proteomes" id="UP000198538">
    <property type="component" value="Unassembled WGS sequence"/>
</dbReference>
<dbReference type="RefSeq" id="WP_090915145.1">
    <property type="nucleotide sequence ID" value="NZ_FMVM01000001.1"/>
</dbReference>
<protein>
    <submittedName>
        <fullName evidence="1">Uncharacterized protein</fullName>
    </submittedName>
</protein>
<gene>
    <name evidence="1" type="ORF">SAMN05720606_101251</name>
</gene>
<organism evidence="1 2">
    <name type="scientific">Paenibacillus polysaccharolyticus</name>
    <dbReference type="NCBI Taxonomy" id="582692"/>
    <lineage>
        <taxon>Bacteria</taxon>
        <taxon>Bacillati</taxon>
        <taxon>Bacillota</taxon>
        <taxon>Bacilli</taxon>
        <taxon>Bacillales</taxon>
        <taxon>Paenibacillaceae</taxon>
        <taxon>Paenibacillus</taxon>
    </lineage>
</organism>
<dbReference type="STRING" id="582692.SAMN05720606_101251"/>
<accession>A0A1G5B7C2</accession>
<proteinExistence type="predicted"/>
<sequence>MGHDSFHEQNKKLEQLQQELKEGNIEHFYITEPMQHQSQQLVLAGSFDFSYYHNVEITFHEVEFILCPATIFIVERFRLAMEEEIVQLNSVMHGFERNGTVFCLENEFEEQRFYIVAKQMTYQFGMVYYYDRPNLEPGERIATFVTKSENVHE</sequence>
<keyword evidence="2" id="KW-1185">Reference proteome</keyword>
<evidence type="ECO:0000313" key="1">
    <source>
        <dbReference type="EMBL" id="SCX85900.1"/>
    </source>
</evidence>
<dbReference type="AlphaFoldDB" id="A0A1G5B7C2"/>
<reference evidence="2" key="1">
    <citation type="submission" date="2016-10" db="EMBL/GenBank/DDBJ databases">
        <authorList>
            <person name="Varghese N."/>
            <person name="Submissions S."/>
        </authorList>
    </citation>
    <scope>NUCLEOTIDE SEQUENCE [LARGE SCALE GENOMIC DNA]</scope>
    <source>
        <strain evidence="2">BL9</strain>
    </source>
</reference>